<dbReference type="Proteomes" id="UP001159179">
    <property type="component" value="Unassembled WGS sequence"/>
</dbReference>
<keyword evidence="1" id="KW-0812">Transmembrane</keyword>
<comment type="caution">
    <text evidence="2">The sequence shown here is derived from an EMBL/GenBank/DDBJ whole genome shotgun (WGS) entry which is preliminary data.</text>
</comment>
<gene>
    <name evidence="2" type="ORF">P5X88_16130</name>
</gene>
<organism evidence="2 3">
    <name type="scientific">Heyndrickxia oleronia</name>
    <dbReference type="NCBI Taxonomy" id="38875"/>
    <lineage>
        <taxon>Bacteria</taxon>
        <taxon>Bacillati</taxon>
        <taxon>Bacillota</taxon>
        <taxon>Bacilli</taxon>
        <taxon>Bacillales</taxon>
        <taxon>Bacillaceae</taxon>
        <taxon>Heyndrickxia</taxon>
    </lineage>
</organism>
<feature type="transmembrane region" description="Helical" evidence="1">
    <location>
        <begin position="7"/>
        <end position="36"/>
    </location>
</feature>
<proteinExistence type="predicted"/>
<dbReference type="AlphaFoldDB" id="A0AAW6SZM7"/>
<keyword evidence="1" id="KW-0472">Membrane</keyword>
<dbReference type="RefSeq" id="WP_280617383.1">
    <property type="nucleotide sequence ID" value="NZ_JAROYP010000009.1"/>
</dbReference>
<protein>
    <submittedName>
        <fullName evidence="2">Uncharacterized protein</fullName>
    </submittedName>
</protein>
<feature type="transmembrane region" description="Helical" evidence="1">
    <location>
        <begin position="56"/>
        <end position="77"/>
    </location>
</feature>
<accession>A0AAW6SZM7</accession>
<sequence length="90" mass="10206">MKFIRIFIYSLITPVLSILYAGLLISAILSILGAILRTFGFEQIKMSIWNGIDLPVVLSIPVSLIFSSLLFICSKYIKRSIQFCTSKLRF</sequence>
<evidence type="ECO:0000256" key="1">
    <source>
        <dbReference type="SAM" id="Phobius"/>
    </source>
</evidence>
<keyword evidence="1" id="KW-1133">Transmembrane helix</keyword>
<reference evidence="2" key="1">
    <citation type="submission" date="2023-03" db="EMBL/GenBank/DDBJ databases">
        <title>Bacterial isolates from washroom surfaces on a university campus.</title>
        <authorList>
            <person name="Holman D.B."/>
            <person name="Gzyl K.E."/>
            <person name="Taheri A.E."/>
        </authorList>
    </citation>
    <scope>NUCLEOTIDE SEQUENCE</scope>
    <source>
        <strain evidence="2">RD03</strain>
    </source>
</reference>
<name>A0AAW6SZM7_9BACI</name>
<dbReference type="EMBL" id="JAROYP010000009">
    <property type="protein sequence ID" value="MDH5162464.1"/>
    <property type="molecule type" value="Genomic_DNA"/>
</dbReference>
<evidence type="ECO:0000313" key="2">
    <source>
        <dbReference type="EMBL" id="MDH5162464.1"/>
    </source>
</evidence>
<evidence type="ECO:0000313" key="3">
    <source>
        <dbReference type="Proteomes" id="UP001159179"/>
    </source>
</evidence>